<evidence type="ECO:0000313" key="3">
    <source>
        <dbReference type="Proteomes" id="UP000053676"/>
    </source>
</evidence>
<evidence type="ECO:0000313" key="2">
    <source>
        <dbReference type="EMBL" id="ETN75559.1"/>
    </source>
</evidence>
<name>W2T1V9_NECAM</name>
<keyword evidence="3" id="KW-1185">Reference proteome</keyword>
<keyword evidence="1" id="KW-0812">Transmembrane</keyword>
<reference evidence="3" key="1">
    <citation type="journal article" date="2014" name="Nat. Genet.">
        <title>Genome of the human hookworm Necator americanus.</title>
        <authorList>
            <person name="Tang Y.T."/>
            <person name="Gao X."/>
            <person name="Rosa B.A."/>
            <person name="Abubucker S."/>
            <person name="Hallsworth-Pepin K."/>
            <person name="Martin J."/>
            <person name="Tyagi R."/>
            <person name="Heizer E."/>
            <person name="Zhang X."/>
            <person name="Bhonagiri-Palsikar V."/>
            <person name="Minx P."/>
            <person name="Warren W.C."/>
            <person name="Wang Q."/>
            <person name="Zhan B."/>
            <person name="Hotez P.J."/>
            <person name="Sternberg P.W."/>
            <person name="Dougall A."/>
            <person name="Gaze S.T."/>
            <person name="Mulvenna J."/>
            <person name="Sotillo J."/>
            <person name="Ranganathan S."/>
            <person name="Rabelo E.M."/>
            <person name="Wilson R.K."/>
            <person name="Felgner P.L."/>
            <person name="Bethony J."/>
            <person name="Hawdon J.M."/>
            <person name="Gasser R.B."/>
            <person name="Loukas A."/>
            <person name="Mitreva M."/>
        </authorList>
    </citation>
    <scope>NUCLEOTIDE SEQUENCE [LARGE SCALE GENOMIC DNA]</scope>
</reference>
<proteinExistence type="predicted"/>
<feature type="transmembrane region" description="Helical" evidence="1">
    <location>
        <begin position="74"/>
        <end position="93"/>
    </location>
</feature>
<dbReference type="EMBL" id="KI660289">
    <property type="protein sequence ID" value="ETN75559.1"/>
    <property type="molecule type" value="Genomic_DNA"/>
</dbReference>
<keyword evidence="1" id="KW-1133">Transmembrane helix</keyword>
<evidence type="ECO:0000256" key="1">
    <source>
        <dbReference type="SAM" id="Phobius"/>
    </source>
</evidence>
<gene>
    <name evidence="2" type="ORF">NECAME_03749</name>
</gene>
<sequence length="122" mass="13187">MKKFVDCEEITSDPLDSTLIRKMGVGGGGGSVLCRNDIRNLSHVCSFLQGHSAVFFVTLFASPHGRFAPSSSPVVVVCVFVLLSFIDVILITISDLLTFVDNGPFLEILHGVTFQSRGEQAL</sequence>
<keyword evidence="1" id="KW-0472">Membrane</keyword>
<accession>W2T1V9</accession>
<dbReference type="KEGG" id="nai:NECAME_03749"/>
<dbReference type="AlphaFoldDB" id="W2T1V9"/>
<dbReference type="Proteomes" id="UP000053676">
    <property type="component" value="Unassembled WGS sequence"/>
</dbReference>
<protein>
    <submittedName>
        <fullName evidence="2">Uncharacterized protein</fullName>
    </submittedName>
</protein>
<organism evidence="2 3">
    <name type="scientific">Necator americanus</name>
    <name type="common">Human hookworm</name>
    <dbReference type="NCBI Taxonomy" id="51031"/>
    <lineage>
        <taxon>Eukaryota</taxon>
        <taxon>Metazoa</taxon>
        <taxon>Ecdysozoa</taxon>
        <taxon>Nematoda</taxon>
        <taxon>Chromadorea</taxon>
        <taxon>Rhabditida</taxon>
        <taxon>Rhabditina</taxon>
        <taxon>Rhabditomorpha</taxon>
        <taxon>Strongyloidea</taxon>
        <taxon>Ancylostomatidae</taxon>
        <taxon>Bunostominae</taxon>
        <taxon>Necator</taxon>
    </lineage>
</organism>